<keyword evidence="6 10" id="KW-0560">Oxidoreductase</keyword>
<dbReference type="AlphaFoldDB" id="A0A8H2ZVZ8"/>
<keyword evidence="7 9" id="KW-0408">Iron</keyword>
<evidence type="ECO:0000313" key="12">
    <source>
        <dbReference type="Proteomes" id="UP000663846"/>
    </source>
</evidence>
<dbReference type="PROSITE" id="PS00086">
    <property type="entry name" value="CYTOCHROME_P450"/>
    <property type="match status" value="1"/>
</dbReference>
<gene>
    <name evidence="11" type="ORF">RDB_LOCUS16477</name>
</gene>
<dbReference type="InterPro" id="IPR050364">
    <property type="entry name" value="Cytochrome_P450_fung"/>
</dbReference>
<keyword evidence="4 9" id="KW-0349">Heme</keyword>
<evidence type="ECO:0000256" key="7">
    <source>
        <dbReference type="ARBA" id="ARBA00023004"/>
    </source>
</evidence>
<keyword evidence="5 9" id="KW-0479">Metal-binding</keyword>
<reference evidence="11" key="1">
    <citation type="submission" date="2021-01" db="EMBL/GenBank/DDBJ databases">
        <authorList>
            <person name="Kaushik A."/>
        </authorList>
    </citation>
    <scope>NUCLEOTIDE SEQUENCE</scope>
    <source>
        <strain evidence="11">AG1-1C</strain>
    </source>
</reference>
<dbReference type="Proteomes" id="UP000663846">
    <property type="component" value="Unassembled WGS sequence"/>
</dbReference>
<dbReference type="EMBL" id="CAJMWS010000084">
    <property type="protein sequence ID" value="CAE6358487.1"/>
    <property type="molecule type" value="Genomic_DNA"/>
</dbReference>
<evidence type="ECO:0008006" key="13">
    <source>
        <dbReference type="Google" id="ProtNLM"/>
    </source>
</evidence>
<dbReference type="Gene3D" id="1.10.630.10">
    <property type="entry name" value="Cytochrome P450"/>
    <property type="match status" value="1"/>
</dbReference>
<dbReference type="GO" id="GO:0016705">
    <property type="term" value="F:oxidoreductase activity, acting on paired donors, with incorporation or reduction of molecular oxygen"/>
    <property type="evidence" value="ECO:0007669"/>
    <property type="project" value="InterPro"/>
</dbReference>
<evidence type="ECO:0000256" key="10">
    <source>
        <dbReference type="RuleBase" id="RU000461"/>
    </source>
</evidence>
<dbReference type="InterPro" id="IPR036396">
    <property type="entry name" value="Cyt_P450_sf"/>
</dbReference>
<dbReference type="InterPro" id="IPR001128">
    <property type="entry name" value="Cyt_P450"/>
</dbReference>
<evidence type="ECO:0000256" key="3">
    <source>
        <dbReference type="ARBA" id="ARBA00010617"/>
    </source>
</evidence>
<comment type="pathway">
    <text evidence="2">Secondary metabolite biosynthesis.</text>
</comment>
<dbReference type="Pfam" id="PF00067">
    <property type="entry name" value="p450"/>
    <property type="match status" value="1"/>
</dbReference>
<evidence type="ECO:0000256" key="5">
    <source>
        <dbReference type="ARBA" id="ARBA00022723"/>
    </source>
</evidence>
<evidence type="ECO:0000256" key="2">
    <source>
        <dbReference type="ARBA" id="ARBA00005179"/>
    </source>
</evidence>
<comment type="similarity">
    <text evidence="3 10">Belongs to the cytochrome P450 family.</text>
</comment>
<dbReference type="GO" id="GO:0020037">
    <property type="term" value="F:heme binding"/>
    <property type="evidence" value="ECO:0007669"/>
    <property type="project" value="InterPro"/>
</dbReference>
<evidence type="ECO:0000256" key="6">
    <source>
        <dbReference type="ARBA" id="ARBA00023002"/>
    </source>
</evidence>
<dbReference type="InterPro" id="IPR002401">
    <property type="entry name" value="Cyt_P450_E_grp-I"/>
</dbReference>
<evidence type="ECO:0000256" key="9">
    <source>
        <dbReference type="PIRSR" id="PIRSR602401-1"/>
    </source>
</evidence>
<dbReference type="SUPFAM" id="SSF48264">
    <property type="entry name" value="Cytochrome P450"/>
    <property type="match status" value="1"/>
</dbReference>
<proteinExistence type="inferred from homology"/>
<comment type="caution">
    <text evidence="11">The sequence shown here is derived from an EMBL/GenBank/DDBJ whole genome shotgun (WGS) entry which is preliminary data.</text>
</comment>
<accession>A0A8H2ZVZ8</accession>
<evidence type="ECO:0000313" key="11">
    <source>
        <dbReference type="EMBL" id="CAE6358487.1"/>
    </source>
</evidence>
<dbReference type="PANTHER" id="PTHR46300:SF7">
    <property type="entry name" value="P450, PUTATIVE (EUROFUNG)-RELATED"/>
    <property type="match status" value="1"/>
</dbReference>
<feature type="binding site" description="axial binding residue" evidence="9">
    <location>
        <position position="439"/>
    </location>
    <ligand>
        <name>heme</name>
        <dbReference type="ChEBI" id="CHEBI:30413"/>
    </ligand>
    <ligandPart>
        <name>Fe</name>
        <dbReference type="ChEBI" id="CHEBI:18248"/>
    </ligandPart>
</feature>
<dbReference type="GO" id="GO:0005506">
    <property type="term" value="F:iron ion binding"/>
    <property type="evidence" value="ECO:0007669"/>
    <property type="project" value="InterPro"/>
</dbReference>
<evidence type="ECO:0000256" key="1">
    <source>
        <dbReference type="ARBA" id="ARBA00001971"/>
    </source>
</evidence>
<name>A0A8H2ZVZ8_9AGAM</name>
<comment type="cofactor">
    <cofactor evidence="1 9">
        <name>heme</name>
        <dbReference type="ChEBI" id="CHEBI:30413"/>
    </cofactor>
</comment>
<sequence>MLDPQASLYIASTLLALFYTWRLIRQPKVRHPPSPRSLPFVGNLFSIPAGYEYIAFAKLGEELKSDIVYLEILGHKHVILNSAEAASEVLEKRAAFNSSRPPIPMVKDSSLMNWSENFVLMEYSDLWKQYRRMMNNWLNVRAVTQFNDLQERQAYSFLKRLLNHTKHDQPFEHVKNELYFSMGSLMFQLPYGYKPENPQDKFLKDIQLTLRNLVSAGMQTNFLVNLFPAMRYTPDWFPGTGWKVTGREYGAEKEKAKSGPYEWVKTQVASGTNQNSILGSLLRDHPLLSGLSTAEKDERLKEIGITIFGAGTDTTTAFLVNLVFAMVANSDVQAKAQQELDADIGRAVLPRIADKERLPYIKNLIDEVFRLYPVLPFGEETIGEALDENTFHCNSWRAIISAIGRDPRHYEDPEVFDPDRFLDPGVLRPPMFGWGRRKCPGIHFAEDSTFIMAASLLSFFTFSQKRDTSGHKVLPQAEPERNSLVFELKPFDFELEPRSEEHRQLVLSTSTDGE</sequence>
<dbReference type="GO" id="GO:0004497">
    <property type="term" value="F:monooxygenase activity"/>
    <property type="evidence" value="ECO:0007669"/>
    <property type="project" value="UniProtKB-KW"/>
</dbReference>
<dbReference type="PRINTS" id="PR00463">
    <property type="entry name" value="EP450I"/>
</dbReference>
<dbReference type="InterPro" id="IPR017972">
    <property type="entry name" value="Cyt_P450_CS"/>
</dbReference>
<organism evidence="11 12">
    <name type="scientific">Rhizoctonia solani</name>
    <dbReference type="NCBI Taxonomy" id="456999"/>
    <lineage>
        <taxon>Eukaryota</taxon>
        <taxon>Fungi</taxon>
        <taxon>Dikarya</taxon>
        <taxon>Basidiomycota</taxon>
        <taxon>Agaricomycotina</taxon>
        <taxon>Agaricomycetes</taxon>
        <taxon>Cantharellales</taxon>
        <taxon>Ceratobasidiaceae</taxon>
        <taxon>Rhizoctonia</taxon>
    </lineage>
</organism>
<protein>
    <recommendedName>
        <fullName evidence="13">O-methylsterigmatocystin oxidoreductase</fullName>
    </recommendedName>
</protein>
<evidence type="ECO:0000256" key="8">
    <source>
        <dbReference type="ARBA" id="ARBA00023033"/>
    </source>
</evidence>
<evidence type="ECO:0000256" key="4">
    <source>
        <dbReference type="ARBA" id="ARBA00022617"/>
    </source>
</evidence>
<keyword evidence="8 10" id="KW-0503">Monooxygenase</keyword>
<dbReference type="PANTHER" id="PTHR46300">
    <property type="entry name" value="P450, PUTATIVE (EUROFUNG)-RELATED-RELATED"/>
    <property type="match status" value="1"/>
</dbReference>